<feature type="transmembrane region" description="Helical" evidence="1">
    <location>
        <begin position="178"/>
        <end position="202"/>
    </location>
</feature>
<evidence type="ECO:0000256" key="1">
    <source>
        <dbReference type="SAM" id="Phobius"/>
    </source>
</evidence>
<reference evidence="2" key="1">
    <citation type="journal article" date="2014" name="Int. J. Syst. Evol. Microbiol.">
        <title>Complete genome sequence of Corynebacterium casei LMG S-19264T (=DSM 44701T), isolated from a smear-ripened cheese.</title>
        <authorList>
            <consortium name="US DOE Joint Genome Institute (JGI-PGF)"/>
            <person name="Walter F."/>
            <person name="Albersmeier A."/>
            <person name="Kalinowski J."/>
            <person name="Ruckert C."/>
        </authorList>
    </citation>
    <scope>NUCLEOTIDE SEQUENCE</scope>
    <source>
        <strain evidence="2">CCM 8433</strain>
    </source>
</reference>
<keyword evidence="1" id="KW-0812">Transmembrane</keyword>
<feature type="transmembrane region" description="Helical" evidence="1">
    <location>
        <begin position="209"/>
        <end position="227"/>
    </location>
</feature>
<keyword evidence="1" id="KW-0472">Membrane</keyword>
<comment type="caution">
    <text evidence="2">The sequence shown here is derived from an EMBL/GenBank/DDBJ whole genome shotgun (WGS) entry which is preliminary data.</text>
</comment>
<proteinExistence type="predicted"/>
<dbReference type="EMBL" id="BMDT01000002">
    <property type="protein sequence ID" value="GGI65148.1"/>
    <property type="molecule type" value="Genomic_DNA"/>
</dbReference>
<protein>
    <submittedName>
        <fullName evidence="2">Uncharacterized protein</fullName>
    </submittedName>
</protein>
<gene>
    <name evidence="2" type="ORF">GCM10011482_08020</name>
</gene>
<feature type="transmembrane region" description="Helical" evidence="1">
    <location>
        <begin position="106"/>
        <end position="129"/>
    </location>
</feature>
<dbReference type="RefSeq" id="WP_188366986.1">
    <property type="nucleotide sequence ID" value="NZ_BMDT01000002.1"/>
</dbReference>
<feature type="transmembrane region" description="Helical" evidence="1">
    <location>
        <begin position="20"/>
        <end position="37"/>
    </location>
</feature>
<organism evidence="2 3">
    <name type="scientific">Enterococcus alcedinis</name>
    <dbReference type="NCBI Taxonomy" id="1274384"/>
    <lineage>
        <taxon>Bacteria</taxon>
        <taxon>Bacillati</taxon>
        <taxon>Bacillota</taxon>
        <taxon>Bacilli</taxon>
        <taxon>Lactobacillales</taxon>
        <taxon>Enterococcaceae</taxon>
        <taxon>Enterococcus</taxon>
    </lineage>
</organism>
<keyword evidence="3" id="KW-1185">Reference proteome</keyword>
<name>A0A917N421_9ENTE</name>
<keyword evidence="1" id="KW-1133">Transmembrane helix</keyword>
<sequence>MASFRMIWLSAQTNFHKITFNPRVYIVLAIMFIYQYYTFSPLKELANYLQQDVSPWSFPFFIQNPSLFFIIGGTALLFYGHAPFIDAHTDFLSIRTGRRNWILGQILYMILSSFLYTLLYVIGSIVILLPNVVFTKEWGSVLEVLSTEQISQIPREIGLQFQPIAIVMAEFSPIQAMMIGFLLFWLGTLFIAAILLFFNLMLGKNSGMIVAGALISLAYFSVYLGRLNFGDQIFFFSPVSWVSLTYLDWAHQGNLPSITFALINYGFWNLLLLGGSAQLFIHKDIDTFKGGK</sequence>
<feature type="transmembrane region" description="Helical" evidence="1">
    <location>
        <begin position="262"/>
        <end position="281"/>
    </location>
</feature>
<accession>A0A917N421</accession>
<evidence type="ECO:0000313" key="2">
    <source>
        <dbReference type="EMBL" id="GGI65148.1"/>
    </source>
</evidence>
<evidence type="ECO:0000313" key="3">
    <source>
        <dbReference type="Proteomes" id="UP000622610"/>
    </source>
</evidence>
<reference evidence="2" key="2">
    <citation type="submission" date="2020-09" db="EMBL/GenBank/DDBJ databases">
        <authorList>
            <person name="Sun Q."/>
            <person name="Sedlacek I."/>
        </authorList>
    </citation>
    <scope>NUCLEOTIDE SEQUENCE</scope>
    <source>
        <strain evidence="2">CCM 8433</strain>
    </source>
</reference>
<dbReference type="AlphaFoldDB" id="A0A917N421"/>
<dbReference type="Proteomes" id="UP000622610">
    <property type="component" value="Unassembled WGS sequence"/>
</dbReference>
<feature type="transmembrane region" description="Helical" evidence="1">
    <location>
        <begin position="66"/>
        <end position="85"/>
    </location>
</feature>